<evidence type="ECO:0000259" key="4">
    <source>
        <dbReference type="Pfam" id="PF00288"/>
    </source>
</evidence>
<dbReference type="Gene3D" id="2.160.10.10">
    <property type="entry name" value="Hexapeptide repeat proteins"/>
    <property type="match status" value="1"/>
</dbReference>
<evidence type="ECO:0000313" key="7">
    <source>
        <dbReference type="Proteomes" id="UP000007875"/>
    </source>
</evidence>
<dbReference type="Pfam" id="PF00288">
    <property type="entry name" value="GHMP_kinases_N"/>
    <property type="match status" value="1"/>
</dbReference>
<dbReference type="Proteomes" id="UP000007875">
    <property type="component" value="Unassembled WGS sequence"/>
</dbReference>
<dbReference type="AlphaFoldDB" id="H2YTT0"/>
<dbReference type="GO" id="GO:0005524">
    <property type="term" value="F:ATP binding"/>
    <property type="evidence" value="ECO:0007669"/>
    <property type="project" value="InterPro"/>
</dbReference>
<dbReference type="InterPro" id="IPR012887">
    <property type="entry name" value="GDP_fucose_pyrophosphorylase"/>
</dbReference>
<evidence type="ECO:0000313" key="6">
    <source>
        <dbReference type="Ensembl" id="ENSCSAVP00000008740.1"/>
    </source>
</evidence>
<dbReference type="PANTHER" id="PTHR32463:SF0">
    <property type="entry name" value="L-FUCOSE KINASE"/>
    <property type="match status" value="1"/>
</dbReference>
<dbReference type="SUPFAM" id="SSF54211">
    <property type="entry name" value="Ribosomal protein S5 domain 2-like"/>
    <property type="match status" value="1"/>
</dbReference>
<name>H2YTT0_CIOSA</name>
<dbReference type="GO" id="GO:0042352">
    <property type="term" value="P:GDP-L-fucose salvage"/>
    <property type="evidence" value="ECO:0007669"/>
    <property type="project" value="TreeGrafter"/>
</dbReference>
<dbReference type="InterPro" id="IPR020568">
    <property type="entry name" value="Ribosomal_Su5_D2-typ_SF"/>
</dbReference>
<keyword evidence="2" id="KW-0547">Nucleotide-binding</keyword>
<sequence length="598" mass="66917">TGIVFFSTFATERLLTTHVTPPLDACTYMGIDSGMEPLCLSLFFDILLALATDVNEREFIKGNRSGAFGKENNSTERKDKQLMRNARSVLWKHLRDLPLTAIHIDVGMHYYLDMSKSPSEYCNILRMHCPEVKGFQSSHCVHSYVASNSKLGENVLLINSIVESGVTVGNNTMISHSHLTANTTVGKDCYIYGLDKSSSSFNEHKSTLFMAKLIPVHHPNQKINILDSMVLLNDHISKSAYEKWLSSERYSFCEVLENVDHMKEFKYRMSLYFDVACKKTKEILLRNYNVSLLPFFKMFVANGQHMRMLKLLDNIAIEALPLSSTWYLAECPARIDISGGWTDTPPVCYEHGGAVVNAAILLDGKRPIGARIRKIKQPVILLTLLGEDDSSTQIIECSNKKDFSDYYQPQAPGALLKACFILAKVVDLDSEISLEKQLLSEFDGGFELQTWSMLPRGSGLGTSSILAGAVMNVVYRAAGYSVDNDSIIHSVLLVEQMLTTGGGWQDQVGGCLGGIKIGRSANTLPLHVTVEMLVVSDNFIKKFTNRLKLVYTGKTRLARNLLQNVLRNWYARRTEILNICRDLRDNAEECADAFKNSD</sequence>
<dbReference type="GO" id="GO:0050201">
    <property type="term" value="F:fucokinase activity"/>
    <property type="evidence" value="ECO:0007669"/>
    <property type="project" value="TreeGrafter"/>
</dbReference>
<keyword evidence="1" id="KW-0808">Transferase</keyword>
<keyword evidence="7" id="KW-1185">Reference proteome</keyword>
<accession>H2YTT0</accession>
<proteinExistence type="predicted"/>
<dbReference type="HOGENOM" id="CLU_456772_0_0_1"/>
<evidence type="ECO:0000256" key="1">
    <source>
        <dbReference type="ARBA" id="ARBA00022679"/>
    </source>
</evidence>
<evidence type="ECO:0000256" key="3">
    <source>
        <dbReference type="ARBA" id="ARBA00022777"/>
    </source>
</evidence>
<reference evidence="6" key="2">
    <citation type="submission" date="2025-08" db="UniProtKB">
        <authorList>
            <consortium name="Ensembl"/>
        </authorList>
    </citation>
    <scope>IDENTIFICATION</scope>
</reference>
<dbReference type="InterPro" id="IPR006204">
    <property type="entry name" value="GHMP_kinase_N_dom"/>
</dbReference>
<feature type="domain" description="GDP-fucose pyrophosphorylase" evidence="5">
    <location>
        <begin position="1"/>
        <end position="204"/>
    </location>
</feature>
<feature type="domain" description="GHMP kinase N-terminal" evidence="4">
    <location>
        <begin position="438"/>
        <end position="514"/>
    </location>
</feature>
<dbReference type="Pfam" id="PF07959">
    <property type="entry name" value="Fucose_pyrophosphorylase"/>
    <property type="match status" value="1"/>
</dbReference>
<organism evidence="6 7">
    <name type="scientific">Ciona savignyi</name>
    <name type="common">Pacific transparent sea squirt</name>
    <dbReference type="NCBI Taxonomy" id="51511"/>
    <lineage>
        <taxon>Eukaryota</taxon>
        <taxon>Metazoa</taxon>
        <taxon>Chordata</taxon>
        <taxon>Tunicata</taxon>
        <taxon>Ascidiacea</taxon>
        <taxon>Phlebobranchia</taxon>
        <taxon>Cionidae</taxon>
        <taxon>Ciona</taxon>
    </lineage>
</organism>
<dbReference type="InterPro" id="IPR011004">
    <property type="entry name" value="Trimer_LpxA-like_sf"/>
</dbReference>
<reference evidence="7" key="1">
    <citation type="submission" date="2003-08" db="EMBL/GenBank/DDBJ databases">
        <authorList>
            <person name="Birren B."/>
            <person name="Nusbaum C."/>
            <person name="Abebe A."/>
            <person name="Abouelleil A."/>
            <person name="Adekoya E."/>
            <person name="Ait-zahra M."/>
            <person name="Allen N."/>
            <person name="Allen T."/>
            <person name="An P."/>
            <person name="Anderson M."/>
            <person name="Anderson S."/>
            <person name="Arachchi H."/>
            <person name="Armbruster J."/>
            <person name="Bachantsang P."/>
            <person name="Baldwin J."/>
            <person name="Barry A."/>
            <person name="Bayul T."/>
            <person name="Blitshsteyn B."/>
            <person name="Bloom T."/>
            <person name="Blye J."/>
            <person name="Boguslavskiy L."/>
            <person name="Borowsky M."/>
            <person name="Boukhgalter B."/>
            <person name="Brunache A."/>
            <person name="Butler J."/>
            <person name="Calixte N."/>
            <person name="Calvo S."/>
            <person name="Camarata J."/>
            <person name="Campo K."/>
            <person name="Chang J."/>
            <person name="Cheshatsang Y."/>
            <person name="Citroen M."/>
            <person name="Collymore A."/>
            <person name="Considine T."/>
            <person name="Cook A."/>
            <person name="Cooke P."/>
            <person name="Corum B."/>
            <person name="Cuomo C."/>
            <person name="David R."/>
            <person name="Dawoe T."/>
            <person name="Degray S."/>
            <person name="Dodge S."/>
            <person name="Dooley K."/>
            <person name="Dorje P."/>
            <person name="Dorjee K."/>
            <person name="Dorris L."/>
            <person name="Duffey N."/>
            <person name="Dupes A."/>
            <person name="Elkins T."/>
            <person name="Engels R."/>
            <person name="Erickson J."/>
            <person name="Farina A."/>
            <person name="Faro S."/>
            <person name="Ferreira P."/>
            <person name="Fischer H."/>
            <person name="Fitzgerald M."/>
            <person name="Foley K."/>
            <person name="Gage D."/>
            <person name="Galagan J."/>
            <person name="Gearin G."/>
            <person name="Gnerre S."/>
            <person name="Gnirke A."/>
            <person name="Goyette A."/>
            <person name="Graham J."/>
            <person name="Grandbois E."/>
            <person name="Gyaltsen K."/>
            <person name="Hafez N."/>
            <person name="Hagopian D."/>
            <person name="Hagos B."/>
            <person name="Hall J."/>
            <person name="Hatcher B."/>
            <person name="Heller A."/>
            <person name="Higgins H."/>
            <person name="Honan T."/>
            <person name="Horn A."/>
            <person name="Houde N."/>
            <person name="Hughes L."/>
            <person name="Hulme W."/>
            <person name="Husby E."/>
            <person name="Iliev I."/>
            <person name="Jaffe D."/>
            <person name="Jones C."/>
            <person name="Kamal M."/>
            <person name="Kamat A."/>
            <person name="Kamvysselis M."/>
            <person name="Karlsson E."/>
            <person name="Kells C."/>
            <person name="Kieu A."/>
            <person name="Kisner P."/>
            <person name="Kodira C."/>
            <person name="Kulbokas E."/>
            <person name="Labutti K."/>
            <person name="Lama D."/>
            <person name="Landers T."/>
            <person name="Leger J."/>
            <person name="Levine S."/>
            <person name="Lewis D."/>
            <person name="Lewis T."/>
            <person name="Lindblad-toh K."/>
            <person name="Liu X."/>
            <person name="Lokyitsang T."/>
            <person name="Lokyitsang Y."/>
            <person name="Lucien O."/>
            <person name="Lui A."/>
            <person name="Ma L.J."/>
            <person name="Mabbitt R."/>
            <person name="Macdonald J."/>
            <person name="Maclean C."/>
            <person name="Major J."/>
            <person name="Manning J."/>
            <person name="Marabella R."/>
            <person name="Maru K."/>
            <person name="Matthews C."/>
            <person name="Mauceli E."/>
            <person name="Mccarthy M."/>
            <person name="Mcdonough S."/>
            <person name="Mcghee T."/>
            <person name="Meldrim J."/>
            <person name="Meneus L."/>
            <person name="Mesirov J."/>
            <person name="Mihalev A."/>
            <person name="Mihova T."/>
            <person name="Mikkelsen T."/>
            <person name="Mlenga V."/>
            <person name="Moru K."/>
            <person name="Mozes J."/>
            <person name="Mulrain L."/>
            <person name="Munson G."/>
            <person name="Naylor J."/>
            <person name="Newes C."/>
            <person name="Nguyen C."/>
            <person name="Nguyen N."/>
            <person name="Nguyen T."/>
            <person name="Nicol R."/>
            <person name="Nielsen C."/>
            <person name="Nizzari M."/>
            <person name="Norbu C."/>
            <person name="Norbu N."/>
            <person name="O'donnell P."/>
            <person name="Okoawo O."/>
            <person name="O'leary S."/>
            <person name="Omotosho B."/>
            <person name="O'neill K."/>
            <person name="Osman S."/>
            <person name="Parker S."/>
            <person name="Perrin D."/>
            <person name="Phunkhang P."/>
            <person name="Piqani B."/>
            <person name="Purcell S."/>
            <person name="Rachupka T."/>
            <person name="Ramasamy U."/>
            <person name="Rameau R."/>
            <person name="Ray V."/>
            <person name="Raymond C."/>
            <person name="Retta R."/>
            <person name="Richardson S."/>
            <person name="Rise C."/>
            <person name="Rodriguez J."/>
            <person name="Rogers J."/>
            <person name="Rogov P."/>
            <person name="Rutman M."/>
            <person name="Schupbach R."/>
            <person name="Seaman C."/>
            <person name="Settipalli S."/>
            <person name="Sharpe T."/>
            <person name="Sheridan J."/>
            <person name="Sherpa N."/>
            <person name="Shi J."/>
            <person name="Smirnov S."/>
            <person name="Smith C."/>
            <person name="Sougnez C."/>
            <person name="Spencer B."/>
            <person name="Stalker J."/>
            <person name="Stange-thomann N."/>
            <person name="Stavropoulos S."/>
            <person name="Stetson K."/>
            <person name="Stone C."/>
            <person name="Stone S."/>
            <person name="Stubbs M."/>
            <person name="Talamas J."/>
            <person name="Tchuinga P."/>
            <person name="Tenzing P."/>
            <person name="Tesfaye S."/>
            <person name="Theodore J."/>
            <person name="Thoulutsang Y."/>
            <person name="Topham K."/>
            <person name="Towey S."/>
            <person name="Tsamla T."/>
            <person name="Tsomo N."/>
            <person name="Vallee D."/>
            <person name="Vassiliev H."/>
            <person name="Venkataraman V."/>
            <person name="Vinson J."/>
            <person name="Vo A."/>
            <person name="Wade C."/>
            <person name="Wang S."/>
            <person name="Wangchuk T."/>
            <person name="Wangdi T."/>
            <person name="Whittaker C."/>
            <person name="Wilkinson J."/>
            <person name="Wu Y."/>
            <person name="Wyman D."/>
            <person name="Yadav S."/>
            <person name="Yang S."/>
            <person name="Yang X."/>
            <person name="Yeager S."/>
            <person name="Yee E."/>
            <person name="Young G."/>
            <person name="Zainoun J."/>
            <person name="Zembeck L."/>
            <person name="Zimmer A."/>
            <person name="Zody M."/>
            <person name="Lander E."/>
        </authorList>
    </citation>
    <scope>NUCLEOTIDE SEQUENCE [LARGE SCALE GENOMIC DNA]</scope>
</reference>
<reference evidence="6" key="3">
    <citation type="submission" date="2025-09" db="UniProtKB">
        <authorList>
            <consortium name="Ensembl"/>
        </authorList>
    </citation>
    <scope>IDENTIFICATION</scope>
</reference>
<dbReference type="PANTHER" id="PTHR32463">
    <property type="entry name" value="L-FUCOSE KINASE"/>
    <property type="match status" value="1"/>
</dbReference>
<evidence type="ECO:0000259" key="5">
    <source>
        <dbReference type="Pfam" id="PF07959"/>
    </source>
</evidence>
<evidence type="ECO:0000256" key="2">
    <source>
        <dbReference type="ARBA" id="ARBA00022741"/>
    </source>
</evidence>
<dbReference type="SUPFAM" id="SSF51161">
    <property type="entry name" value="Trimeric LpxA-like enzymes"/>
    <property type="match status" value="1"/>
</dbReference>
<protein>
    <submittedName>
        <fullName evidence="6">Uncharacterized protein</fullName>
    </submittedName>
</protein>
<keyword evidence="3" id="KW-0418">Kinase</keyword>
<dbReference type="Ensembl" id="ENSCSAVT00000008851.1">
    <property type="protein sequence ID" value="ENSCSAVP00000008740.1"/>
    <property type="gene ID" value="ENSCSAVG00000005182.1"/>
</dbReference>
<dbReference type="GeneTree" id="ENSGT00390000002251"/>
<dbReference type="InterPro" id="IPR052203">
    <property type="entry name" value="GHMP_Kinase-Related"/>
</dbReference>
<dbReference type="Gene3D" id="3.30.230.120">
    <property type="match status" value="1"/>
</dbReference>